<dbReference type="GO" id="GO:0006552">
    <property type="term" value="P:L-leucine catabolic process"/>
    <property type="evidence" value="ECO:0007669"/>
    <property type="project" value="TreeGrafter"/>
</dbReference>
<protein>
    <recommendedName>
        <fullName evidence="2">Acetyl-coenzyme A carboxylase carboxyl transferase subunit beta domain-containing protein</fullName>
    </recommendedName>
</protein>
<dbReference type="InterPro" id="IPR045190">
    <property type="entry name" value="MCCB/AccD1-like"/>
</dbReference>
<accession>A0A1S8WYP6</accession>
<name>A0A1S8WYP6_OPIVI</name>
<dbReference type="GO" id="GO:0005739">
    <property type="term" value="C:mitochondrion"/>
    <property type="evidence" value="ECO:0007669"/>
    <property type="project" value="TreeGrafter"/>
</dbReference>
<dbReference type="Proteomes" id="UP000243686">
    <property type="component" value="Unassembled WGS sequence"/>
</dbReference>
<organism evidence="3 4">
    <name type="scientific">Opisthorchis viverrini</name>
    <name type="common">Southeast Asian liver fluke</name>
    <dbReference type="NCBI Taxonomy" id="6198"/>
    <lineage>
        <taxon>Eukaryota</taxon>
        <taxon>Metazoa</taxon>
        <taxon>Spiralia</taxon>
        <taxon>Lophotrochozoa</taxon>
        <taxon>Platyhelminthes</taxon>
        <taxon>Trematoda</taxon>
        <taxon>Digenea</taxon>
        <taxon>Opisthorchiida</taxon>
        <taxon>Opisthorchiata</taxon>
        <taxon>Opisthorchiidae</taxon>
        <taxon>Opisthorchis</taxon>
    </lineage>
</organism>
<comment type="similarity">
    <text evidence="1">Belongs to the AccD/PCCB family.</text>
</comment>
<dbReference type="InterPro" id="IPR029045">
    <property type="entry name" value="ClpP/crotonase-like_dom_sf"/>
</dbReference>
<dbReference type="InterPro" id="IPR034733">
    <property type="entry name" value="AcCoA_carboxyl_beta"/>
</dbReference>
<evidence type="ECO:0000313" key="3">
    <source>
        <dbReference type="EMBL" id="OON19642.1"/>
    </source>
</evidence>
<dbReference type="GO" id="GO:1905202">
    <property type="term" value="C:methylcrotonoyl-CoA carboxylase complex"/>
    <property type="evidence" value="ECO:0007669"/>
    <property type="project" value="TreeGrafter"/>
</dbReference>
<dbReference type="PANTHER" id="PTHR22855">
    <property type="entry name" value="ACETYL, PROPIONYL, PYRUVATE, AND GLUTACONYL CARBOXYLASE-RELATED"/>
    <property type="match status" value="1"/>
</dbReference>
<dbReference type="EMBL" id="KV893149">
    <property type="protein sequence ID" value="OON19642.1"/>
    <property type="molecule type" value="Genomic_DNA"/>
</dbReference>
<feature type="domain" description="Acetyl-coenzyme A carboxylase carboxyl transferase subunit beta" evidence="2">
    <location>
        <begin position="28"/>
        <end position="80"/>
    </location>
</feature>
<evidence type="ECO:0000256" key="1">
    <source>
        <dbReference type="ARBA" id="ARBA00006102"/>
    </source>
</evidence>
<dbReference type="Gene3D" id="3.90.226.10">
    <property type="entry name" value="2-enoyl-CoA Hydratase, Chain A, domain 1"/>
    <property type="match status" value="1"/>
</dbReference>
<reference evidence="3 4" key="1">
    <citation type="submission" date="2015-03" db="EMBL/GenBank/DDBJ databases">
        <title>Draft genome of the nematode, Opisthorchis viverrini.</title>
        <authorList>
            <person name="Mitreva M."/>
        </authorList>
    </citation>
    <scope>NUCLEOTIDE SEQUENCE [LARGE SCALE GENOMIC DNA]</scope>
    <source>
        <strain evidence="3">Khon Kaen</strain>
    </source>
</reference>
<proteinExistence type="inferred from homology"/>
<gene>
    <name evidence="3" type="ORF">X801_04490</name>
</gene>
<dbReference type="PANTHER" id="PTHR22855:SF13">
    <property type="entry name" value="METHYLCROTONOYL-COA CARBOXYLASE BETA CHAIN, MITOCHONDRIAL"/>
    <property type="match status" value="1"/>
</dbReference>
<dbReference type="AlphaFoldDB" id="A0A1S8WYP6"/>
<evidence type="ECO:0000313" key="4">
    <source>
        <dbReference type="Proteomes" id="UP000243686"/>
    </source>
</evidence>
<dbReference type="SUPFAM" id="SSF52096">
    <property type="entry name" value="ClpP/crotonase"/>
    <property type="match status" value="1"/>
</dbReference>
<dbReference type="GO" id="GO:0004485">
    <property type="term" value="F:methylcrotonoyl-CoA carboxylase activity"/>
    <property type="evidence" value="ECO:0007669"/>
    <property type="project" value="TreeGrafter"/>
</dbReference>
<dbReference type="Pfam" id="PF01039">
    <property type="entry name" value="Carboxyl_trans"/>
    <property type="match status" value="1"/>
</dbReference>
<evidence type="ECO:0000259" key="2">
    <source>
        <dbReference type="Pfam" id="PF01039"/>
    </source>
</evidence>
<sequence length="81" mass="8830">MQCLVSDLKEKITMIALGGPESNRQLHLSRGKLLPRDRIDKLLDPGSPFLELSQLAGYKLYGEQEVVPAGGVLTGIGRVNK</sequence>
<keyword evidence="4" id="KW-1185">Reference proteome</keyword>